<organism evidence="4">
    <name type="scientific">Soboliphyme baturini</name>
    <dbReference type="NCBI Taxonomy" id="241478"/>
    <lineage>
        <taxon>Eukaryota</taxon>
        <taxon>Metazoa</taxon>
        <taxon>Ecdysozoa</taxon>
        <taxon>Nematoda</taxon>
        <taxon>Enoplea</taxon>
        <taxon>Dorylaimia</taxon>
        <taxon>Dioctophymatida</taxon>
        <taxon>Dioctophymatoidea</taxon>
        <taxon>Soboliphymatidae</taxon>
        <taxon>Soboliphyme</taxon>
    </lineage>
</organism>
<dbReference type="AlphaFoldDB" id="A0A183IKP8"/>
<dbReference type="OrthoDB" id="425925at2759"/>
<name>A0A183IKP8_9BILA</name>
<gene>
    <name evidence="2" type="ORF">SBAD_LOCUS4194</name>
</gene>
<reference evidence="4" key="1">
    <citation type="submission" date="2016-06" db="UniProtKB">
        <authorList>
            <consortium name="WormBaseParasite"/>
        </authorList>
    </citation>
    <scope>IDENTIFICATION</scope>
</reference>
<evidence type="ECO:0000256" key="1">
    <source>
        <dbReference type="SAM" id="MobiDB-lite"/>
    </source>
</evidence>
<evidence type="ECO:0000313" key="3">
    <source>
        <dbReference type="Proteomes" id="UP000270296"/>
    </source>
</evidence>
<evidence type="ECO:0000313" key="2">
    <source>
        <dbReference type="EMBL" id="VDP03638.1"/>
    </source>
</evidence>
<dbReference type="Proteomes" id="UP000270296">
    <property type="component" value="Unassembled WGS sequence"/>
</dbReference>
<protein>
    <submittedName>
        <fullName evidence="4">Thyroid hormone receptor interactor 11</fullName>
    </submittedName>
</protein>
<dbReference type="WBParaSite" id="SBAD_0000437601-mRNA-1">
    <property type="protein sequence ID" value="SBAD_0000437601-mRNA-1"/>
    <property type="gene ID" value="SBAD_0000437601"/>
</dbReference>
<evidence type="ECO:0000313" key="4">
    <source>
        <dbReference type="WBParaSite" id="SBAD_0000437601-mRNA-1"/>
    </source>
</evidence>
<reference evidence="2 3" key="2">
    <citation type="submission" date="2018-11" db="EMBL/GenBank/DDBJ databases">
        <authorList>
            <consortium name="Pathogen Informatics"/>
        </authorList>
    </citation>
    <scope>NUCLEOTIDE SEQUENCE [LARGE SCALE GENOMIC DNA]</scope>
</reference>
<proteinExistence type="predicted"/>
<sequence>MQLTARIEEVEQLKQRNAELSDRSKTLSEQLAEFRRRTGSLREDEENSDGEFGVRATTGYNLDFGNYTPSISIARQESETAVPENGAFSPTSHQFEIRKLNDEIRQLQEECQHWKNLSKISPPLNDDVKENEIASLKAEIKVIFCSEVSIYSEGSRLLLTGYFFSLLCLSCNLRSHFWYCSDSRIQT</sequence>
<accession>A0A183IKP8</accession>
<keyword evidence="3" id="KW-1185">Reference proteome</keyword>
<dbReference type="EMBL" id="UZAM01008178">
    <property type="protein sequence ID" value="VDP03638.1"/>
    <property type="molecule type" value="Genomic_DNA"/>
</dbReference>
<feature type="region of interest" description="Disordered" evidence="1">
    <location>
        <begin position="34"/>
        <end position="54"/>
    </location>
</feature>